<protein>
    <submittedName>
        <fullName evidence="2">Uncharacterized protein</fullName>
    </submittedName>
</protein>
<keyword evidence="1" id="KW-1133">Transmembrane helix</keyword>
<keyword evidence="1" id="KW-0472">Membrane</keyword>
<gene>
    <name evidence="2" type="ORF">BJ970_004404</name>
</gene>
<feature type="transmembrane region" description="Helical" evidence="1">
    <location>
        <begin position="12"/>
        <end position="30"/>
    </location>
</feature>
<name>A0A840QAM6_9PSEU</name>
<dbReference type="Proteomes" id="UP000584374">
    <property type="component" value="Unassembled WGS sequence"/>
</dbReference>
<evidence type="ECO:0000313" key="3">
    <source>
        <dbReference type="Proteomes" id="UP000584374"/>
    </source>
</evidence>
<proteinExistence type="predicted"/>
<accession>A0A840QAM6</accession>
<comment type="caution">
    <text evidence="2">The sequence shown here is derived from an EMBL/GenBank/DDBJ whole genome shotgun (WGS) entry which is preliminary data.</text>
</comment>
<dbReference type="AlphaFoldDB" id="A0A840QAM6"/>
<keyword evidence="1" id="KW-0812">Transmembrane</keyword>
<organism evidence="2 3">
    <name type="scientific">Saccharopolyspora phatthalungensis</name>
    <dbReference type="NCBI Taxonomy" id="664693"/>
    <lineage>
        <taxon>Bacteria</taxon>
        <taxon>Bacillati</taxon>
        <taxon>Actinomycetota</taxon>
        <taxon>Actinomycetes</taxon>
        <taxon>Pseudonocardiales</taxon>
        <taxon>Pseudonocardiaceae</taxon>
        <taxon>Saccharopolyspora</taxon>
    </lineage>
</organism>
<reference evidence="2 3" key="1">
    <citation type="submission" date="2020-08" db="EMBL/GenBank/DDBJ databases">
        <title>Sequencing the genomes of 1000 actinobacteria strains.</title>
        <authorList>
            <person name="Klenk H.-P."/>
        </authorList>
    </citation>
    <scope>NUCLEOTIDE SEQUENCE [LARGE SCALE GENOMIC DNA]</scope>
    <source>
        <strain evidence="2 3">DSM 45584</strain>
    </source>
</reference>
<evidence type="ECO:0000313" key="2">
    <source>
        <dbReference type="EMBL" id="MBB5156870.1"/>
    </source>
</evidence>
<dbReference type="RefSeq" id="WP_184727923.1">
    <property type="nucleotide sequence ID" value="NZ_JACHIW010000001.1"/>
</dbReference>
<evidence type="ECO:0000256" key="1">
    <source>
        <dbReference type="SAM" id="Phobius"/>
    </source>
</evidence>
<dbReference type="EMBL" id="JACHIW010000001">
    <property type="protein sequence ID" value="MBB5156870.1"/>
    <property type="molecule type" value="Genomic_DNA"/>
</dbReference>
<keyword evidence="3" id="KW-1185">Reference proteome</keyword>
<sequence>MTGVGCYSGAARLAMVAFGIGVTLVPNVLLRGILPSVTPRPLQIALGVAALRHL</sequence>